<protein>
    <submittedName>
        <fullName evidence="2">F-box domain-containing protein</fullName>
    </submittedName>
</protein>
<evidence type="ECO:0000313" key="2">
    <source>
        <dbReference type="WBParaSite" id="RSKR_0000960400.1"/>
    </source>
</evidence>
<sequence>MSSKNILPNELLIKLFSLVDSKDRQAIDLACKRFNVITTKYESKMKHQVYSDLYIRFFFNQDNKFADVYLNYEENLAKEIKGSVKAVNSKEELYINMSKVVFNNNSIIRVSFSSYSQDLYDFKDSLQTSHKLRKIHFHYEGKGEFLHFDLLCNGWAKELEVMEICAGSSSFKSFASNPAIKLHDSINLVFQTDSQVGNYDPFLWNAYLDNNKFNSIDFKCNEDVSTENLYYFIGLFFIKIVTRRIGEIRIILNANHYRKCMVEDLNERLVAQNCRVHRFNDSLSNVYTCVYSRSIGRTEDGKFISETVALDFEGEFEEEYQEQYDDENREGY</sequence>
<proteinExistence type="predicted"/>
<organism evidence="1 2">
    <name type="scientific">Rhabditophanes sp. KR3021</name>
    <dbReference type="NCBI Taxonomy" id="114890"/>
    <lineage>
        <taxon>Eukaryota</taxon>
        <taxon>Metazoa</taxon>
        <taxon>Ecdysozoa</taxon>
        <taxon>Nematoda</taxon>
        <taxon>Chromadorea</taxon>
        <taxon>Rhabditida</taxon>
        <taxon>Tylenchina</taxon>
        <taxon>Panagrolaimomorpha</taxon>
        <taxon>Strongyloidoidea</taxon>
        <taxon>Alloionematidae</taxon>
        <taxon>Rhabditophanes</taxon>
    </lineage>
</organism>
<reference evidence="2" key="1">
    <citation type="submission" date="2016-11" db="UniProtKB">
        <authorList>
            <consortium name="WormBaseParasite"/>
        </authorList>
    </citation>
    <scope>IDENTIFICATION</scope>
    <source>
        <strain evidence="2">KR3021</strain>
    </source>
</reference>
<accession>A0AC35UBI7</accession>
<dbReference type="Proteomes" id="UP000095286">
    <property type="component" value="Unplaced"/>
</dbReference>
<name>A0AC35UBI7_9BILA</name>
<dbReference type="WBParaSite" id="RSKR_0000960400.1">
    <property type="protein sequence ID" value="RSKR_0000960400.1"/>
    <property type="gene ID" value="RSKR_0000960400"/>
</dbReference>
<evidence type="ECO:0000313" key="1">
    <source>
        <dbReference type="Proteomes" id="UP000095286"/>
    </source>
</evidence>